<dbReference type="InterPro" id="IPR036412">
    <property type="entry name" value="HAD-like_sf"/>
</dbReference>
<dbReference type="Gene3D" id="3.40.50.1000">
    <property type="entry name" value="HAD superfamily/HAD-like"/>
    <property type="match status" value="1"/>
</dbReference>
<comment type="catalytic activity">
    <reaction evidence="3">
        <text>an (S)-2-haloacid + H2O = a (2R)-2-hydroxycarboxylate + a halide anion + H(+)</text>
        <dbReference type="Rhea" id="RHEA:11192"/>
        <dbReference type="ChEBI" id="CHEBI:15377"/>
        <dbReference type="ChEBI" id="CHEBI:15378"/>
        <dbReference type="ChEBI" id="CHEBI:16042"/>
        <dbReference type="ChEBI" id="CHEBI:58314"/>
        <dbReference type="ChEBI" id="CHEBI:137405"/>
        <dbReference type="EC" id="3.8.1.2"/>
    </reaction>
</comment>
<comment type="function">
    <text evidence="3">Catalyzes the hydrolytic dehalogenation of small (S)-2-haloalkanoic acids to yield the corresponding (R)-2-hydroxyalkanoic acids.</text>
</comment>
<dbReference type="InterPro" id="IPR023214">
    <property type="entry name" value="HAD_sf"/>
</dbReference>
<organism evidence="4 5">
    <name type="scientific">Thioclava marina</name>
    <dbReference type="NCBI Taxonomy" id="1915077"/>
    <lineage>
        <taxon>Bacteria</taxon>
        <taxon>Pseudomonadati</taxon>
        <taxon>Pseudomonadota</taxon>
        <taxon>Alphaproteobacteria</taxon>
        <taxon>Rhodobacterales</taxon>
        <taxon>Paracoccaceae</taxon>
        <taxon>Thioclava</taxon>
    </lineage>
</organism>
<protein>
    <recommendedName>
        <fullName evidence="3">(S)-2-haloacid dehalogenase</fullName>
        <ecNumber evidence="3">3.8.1.2</ecNumber>
    </recommendedName>
    <alternativeName>
        <fullName evidence="3">2-haloalkanoic acid dehalogenase</fullName>
    </alternativeName>
    <alternativeName>
        <fullName evidence="3">Halocarboxylic acid halidohydrolase</fullName>
    </alternativeName>
    <alternativeName>
        <fullName evidence="3">L-2-haloacid dehalogenase</fullName>
    </alternativeName>
</protein>
<dbReference type="InterPro" id="IPR006328">
    <property type="entry name" value="2-HAD"/>
</dbReference>
<evidence type="ECO:0000256" key="3">
    <source>
        <dbReference type="RuleBase" id="RU368077"/>
    </source>
</evidence>
<dbReference type="Pfam" id="PF00702">
    <property type="entry name" value="Hydrolase"/>
    <property type="match status" value="1"/>
</dbReference>
<keyword evidence="2 3" id="KW-0378">Hydrolase</keyword>
<keyword evidence="5" id="KW-1185">Reference proteome</keyword>
<accession>A0ABX3MMU9</accession>
<dbReference type="PANTHER" id="PTHR43316">
    <property type="entry name" value="HYDROLASE, HALOACID DELAHOGENASE-RELATED"/>
    <property type="match status" value="1"/>
</dbReference>
<dbReference type="PANTHER" id="PTHR43316:SF3">
    <property type="entry name" value="HALOACID DEHALOGENASE, TYPE II (AFU_ORTHOLOGUE AFUA_2G07750)-RELATED"/>
    <property type="match status" value="1"/>
</dbReference>
<name>A0ABX3MMU9_9RHOB</name>
<reference evidence="4 5" key="1">
    <citation type="submission" date="2016-11" db="EMBL/GenBank/DDBJ databases">
        <title>A multilocus sequence analysis scheme for characterization of bacteria in the genus Thioclava.</title>
        <authorList>
            <person name="Liu Y."/>
            <person name="Shao Z."/>
        </authorList>
    </citation>
    <scope>NUCLEOTIDE SEQUENCE [LARGE SCALE GENOMIC DNA]</scope>
    <source>
        <strain evidence="4 5">11.10-0-13</strain>
    </source>
</reference>
<dbReference type="NCBIfam" id="TIGR01493">
    <property type="entry name" value="HAD-SF-IA-v2"/>
    <property type="match status" value="1"/>
</dbReference>
<comment type="caution">
    <text evidence="4">The sequence shown here is derived from an EMBL/GenBank/DDBJ whole genome shotgun (WGS) entry which is preliminary data.</text>
</comment>
<evidence type="ECO:0000313" key="4">
    <source>
        <dbReference type="EMBL" id="OOY12757.1"/>
    </source>
</evidence>
<proteinExistence type="inferred from homology"/>
<dbReference type="InterPro" id="IPR023198">
    <property type="entry name" value="PGP-like_dom2"/>
</dbReference>
<dbReference type="NCBIfam" id="TIGR01428">
    <property type="entry name" value="HAD_type_II"/>
    <property type="match status" value="1"/>
</dbReference>
<sequence length="243" mass="26056">MAGAAIAPARDPGQSRAMIEALIFDVFGTCVDWRSAIAREVAAVLPEVDALAFADAWRGEYDPAMARIREGGRGYVALDDLHRENLHQVAARFGVAAPDDLSHAWERLDPWPDTLAGLSALKSQAIIAPCSNGSIALMTRLARHAGLPWDCILGADLARDYKPKPEVYLASCAALRLPPEAVMMVAAHNSDLAAARALGLKTAFIPRVTEYGPDQRRDLGPEADWDVIAPDFLALAKTLAHGG</sequence>
<dbReference type="PRINTS" id="PR00413">
    <property type="entry name" value="HADHALOGNASE"/>
</dbReference>
<comment type="similarity">
    <text evidence="1 3">Belongs to the HAD-like hydrolase superfamily. S-2-haloalkanoic acid dehalogenase family.</text>
</comment>
<dbReference type="SUPFAM" id="SSF56784">
    <property type="entry name" value="HAD-like"/>
    <property type="match status" value="1"/>
</dbReference>
<dbReference type="Proteomes" id="UP000242224">
    <property type="component" value="Unassembled WGS sequence"/>
</dbReference>
<dbReference type="RefSeq" id="WP_078573311.1">
    <property type="nucleotide sequence ID" value="NZ_MPZS01000001.1"/>
</dbReference>
<evidence type="ECO:0000256" key="1">
    <source>
        <dbReference type="ARBA" id="ARBA00008106"/>
    </source>
</evidence>
<dbReference type="EMBL" id="MPZS01000001">
    <property type="protein sequence ID" value="OOY12757.1"/>
    <property type="molecule type" value="Genomic_DNA"/>
</dbReference>
<evidence type="ECO:0000256" key="2">
    <source>
        <dbReference type="ARBA" id="ARBA00022801"/>
    </source>
</evidence>
<evidence type="ECO:0000313" key="5">
    <source>
        <dbReference type="Proteomes" id="UP000242224"/>
    </source>
</evidence>
<dbReference type="InterPro" id="IPR006439">
    <property type="entry name" value="HAD-SF_hydro_IA"/>
</dbReference>
<dbReference type="EC" id="3.8.1.2" evidence="3"/>
<dbReference type="InterPro" id="IPR051540">
    <property type="entry name" value="S-2-haloacid_dehalogenase"/>
</dbReference>
<gene>
    <name evidence="4" type="ORF">BMG00_02700</name>
</gene>
<dbReference type="Gene3D" id="1.10.150.240">
    <property type="entry name" value="Putative phosphatase, domain 2"/>
    <property type="match status" value="1"/>
</dbReference>